<proteinExistence type="predicted"/>
<dbReference type="Gene3D" id="2.120.10.80">
    <property type="entry name" value="Kelch-type beta propeller"/>
    <property type="match status" value="1"/>
</dbReference>
<protein>
    <submittedName>
        <fullName evidence="3">Putative structural head protein</fullName>
    </submittedName>
</protein>
<organism evidence="3 4">
    <name type="scientific">Pseudomonas phage KTN4</name>
    <dbReference type="NCBI Taxonomy" id="1862701"/>
    <lineage>
        <taxon>Viruses</taxon>
        <taxon>Duplodnaviria</taxon>
        <taxon>Heunggongvirae</taxon>
        <taxon>Uroviricota</taxon>
        <taxon>Caudoviricetes</taxon>
        <taxon>Chimalliviridae</taxon>
        <taxon>Phikzvirus</taxon>
        <taxon>Phikzvirus phiKZ</taxon>
    </lineage>
</organism>
<evidence type="ECO:0000256" key="1">
    <source>
        <dbReference type="ARBA" id="ARBA00022441"/>
    </source>
</evidence>
<gene>
    <name evidence="3" type="ORF">KTN4_110</name>
</gene>
<sequence length="504" mass="54646">MFELLLSSGLTNTPIYSDPYPGPKTLIAGTRELGLYGETTSSELFGYDDAAKLVNMTFGTVINDGQPWLKFSNKNVTCYIPKKPARKSIQKSRLNNAGLRNGDYEVRFMGNIYKFGLLTMAGATSEWQRLLYNVHVSNLNGANWPYKFTDNDLGINQAVAGGISTDGTTNWGRDPGSDPVNDQLYRGYYAIDITSSSSSETGAATQGWRPVVYASGTYPFVKDNVIKLTDFETDNEMAAGAQIGNLVYYYGGKNNANTALRTLNLVTGKLTTLQPTGTPIAVKQCSAVAFNGKVYFYGGESATDGVLTKDMQCYDPATNTWEIKSPGTIACRYARGTSLNGLIYILGAADTTATNNRGFTLMYNPTTDTYTSGAAFNDTGEYTQDYSVSIYNNSVCVIGGTVGAGVNTGIISYNQTNNNWSKPITTGIPLGAAINIRPSGELYVIAGENQNNAPIKYYEPRLARWINLGNLETGLVDAGFANTFNNDGKIYVLNGNQNLKYQIS</sequence>
<dbReference type="Proteomes" id="UP000224336">
    <property type="component" value="Segment"/>
</dbReference>
<dbReference type="EMBL" id="KU521356">
    <property type="protein sequence ID" value="ANM44868.1"/>
    <property type="molecule type" value="Genomic_DNA"/>
</dbReference>
<evidence type="ECO:0000256" key="2">
    <source>
        <dbReference type="ARBA" id="ARBA00022737"/>
    </source>
</evidence>
<evidence type="ECO:0000313" key="4">
    <source>
        <dbReference type="Proteomes" id="UP000224336"/>
    </source>
</evidence>
<keyword evidence="2" id="KW-0677">Repeat</keyword>
<dbReference type="PANTHER" id="PTHR24412:SF441">
    <property type="entry name" value="KELCH-LIKE PROTEIN 28"/>
    <property type="match status" value="1"/>
</dbReference>
<dbReference type="InterPro" id="IPR006652">
    <property type="entry name" value="Kelch_1"/>
</dbReference>
<dbReference type="Pfam" id="PF01344">
    <property type="entry name" value="Kelch_1"/>
    <property type="match status" value="1"/>
</dbReference>
<reference evidence="3 4" key="1">
    <citation type="journal article" date="2016" name="Sci. Rep.">
        <title>A proposed integrated approach for the preclinical evaluation of phage therapy in Pseudomonas infections.</title>
        <authorList>
            <person name="Danis-Wlodarczyk K."/>
            <person name="Vandenheuvel D."/>
            <person name="Jang H.B."/>
            <person name="Briers Y."/>
            <person name="Olszak T."/>
            <person name="Arabski M."/>
            <person name="Wasik S."/>
            <person name="Drabik M."/>
            <person name="Higgins G."/>
            <person name="Tyrrell J."/>
            <person name="Harvey B.J."/>
            <person name="Noben J.P."/>
            <person name="Lavigne R."/>
            <person name="Drulis-Kawa Z."/>
        </authorList>
    </citation>
    <scope>NUCLEOTIDE SEQUENCE [LARGE SCALE GENOMIC DNA]</scope>
</reference>
<dbReference type="PANTHER" id="PTHR24412">
    <property type="entry name" value="KELCH PROTEIN"/>
    <property type="match status" value="1"/>
</dbReference>
<keyword evidence="1" id="KW-0880">Kelch repeat</keyword>
<dbReference type="SUPFAM" id="SSF117281">
    <property type="entry name" value="Kelch motif"/>
    <property type="match status" value="1"/>
</dbReference>
<name>A0A192Y548_9CAUD</name>
<evidence type="ECO:0000313" key="3">
    <source>
        <dbReference type="EMBL" id="ANM44868.1"/>
    </source>
</evidence>
<dbReference type="InterPro" id="IPR015915">
    <property type="entry name" value="Kelch-typ_b-propeller"/>
</dbReference>
<accession>A0A192Y548</accession>